<dbReference type="EMBL" id="JACGWW010000006">
    <property type="protein sequence ID" value="MBA8814655.1"/>
    <property type="molecule type" value="Genomic_DNA"/>
</dbReference>
<proteinExistence type="predicted"/>
<dbReference type="EMBL" id="BJUV01000048">
    <property type="protein sequence ID" value="GEK84646.1"/>
    <property type="molecule type" value="Genomic_DNA"/>
</dbReference>
<feature type="transmembrane region" description="Helical" evidence="1">
    <location>
        <begin position="44"/>
        <end position="65"/>
    </location>
</feature>
<evidence type="ECO:0000313" key="5">
    <source>
        <dbReference type="Proteomes" id="UP000522688"/>
    </source>
</evidence>
<dbReference type="AlphaFoldDB" id="A0A7W3JKR1"/>
<sequence>MDKDLGMEPTMKGHLRAAIGGTIFGAMMIVAFALVSAFTDLAGFSGIGIGVGFFILWGGRAVWLIRKQRRNAR</sequence>
<evidence type="ECO:0000313" key="2">
    <source>
        <dbReference type="EMBL" id="GEK84646.1"/>
    </source>
</evidence>
<dbReference type="RefSeq" id="WP_146856966.1">
    <property type="nucleotide sequence ID" value="NZ_BAAAHR010000003.1"/>
</dbReference>
<dbReference type="Proteomes" id="UP000321154">
    <property type="component" value="Unassembled WGS sequence"/>
</dbReference>
<keyword evidence="1" id="KW-0812">Transmembrane</keyword>
<organism evidence="3 5">
    <name type="scientific">Frigoribacterium faeni</name>
    <dbReference type="NCBI Taxonomy" id="145483"/>
    <lineage>
        <taxon>Bacteria</taxon>
        <taxon>Bacillati</taxon>
        <taxon>Actinomycetota</taxon>
        <taxon>Actinomycetes</taxon>
        <taxon>Micrococcales</taxon>
        <taxon>Microbacteriaceae</taxon>
        <taxon>Frigoribacterium</taxon>
    </lineage>
</organism>
<keyword evidence="4" id="KW-1185">Reference proteome</keyword>
<reference evidence="3 5" key="2">
    <citation type="submission" date="2020-07" db="EMBL/GenBank/DDBJ databases">
        <title>Sequencing the genomes of 1000 actinobacteria strains.</title>
        <authorList>
            <person name="Klenk H.-P."/>
        </authorList>
    </citation>
    <scope>NUCLEOTIDE SEQUENCE [LARGE SCALE GENOMIC DNA]</scope>
    <source>
        <strain evidence="3 5">DSM 10309</strain>
    </source>
</reference>
<evidence type="ECO:0000313" key="4">
    <source>
        <dbReference type="Proteomes" id="UP000321154"/>
    </source>
</evidence>
<reference evidence="2 4" key="1">
    <citation type="submission" date="2019-07" db="EMBL/GenBank/DDBJ databases">
        <title>Whole genome shotgun sequence of Frigoribacterium faeni NBRC 103066.</title>
        <authorList>
            <person name="Hosoyama A."/>
            <person name="Uohara A."/>
            <person name="Ohji S."/>
            <person name="Ichikawa N."/>
        </authorList>
    </citation>
    <scope>NUCLEOTIDE SEQUENCE [LARGE SCALE GENOMIC DNA]</scope>
    <source>
        <strain evidence="2 4">NBRC 103066</strain>
    </source>
</reference>
<gene>
    <name evidence="3" type="ORF">FB463_002930</name>
    <name evidence="2" type="ORF">FFA01_29550</name>
</gene>
<evidence type="ECO:0000256" key="1">
    <source>
        <dbReference type="SAM" id="Phobius"/>
    </source>
</evidence>
<keyword evidence="1" id="KW-1133">Transmembrane helix</keyword>
<comment type="caution">
    <text evidence="3">The sequence shown here is derived from an EMBL/GenBank/DDBJ whole genome shotgun (WGS) entry which is preliminary data.</text>
</comment>
<accession>A0A7W3JKR1</accession>
<dbReference type="Proteomes" id="UP000522688">
    <property type="component" value="Unassembled WGS sequence"/>
</dbReference>
<keyword evidence="1" id="KW-0472">Membrane</keyword>
<name>A0A7W3JKR1_9MICO</name>
<protein>
    <submittedName>
        <fullName evidence="3">Uncharacterized protein</fullName>
    </submittedName>
</protein>
<feature type="transmembrane region" description="Helical" evidence="1">
    <location>
        <begin position="17"/>
        <end position="38"/>
    </location>
</feature>
<evidence type="ECO:0000313" key="3">
    <source>
        <dbReference type="EMBL" id="MBA8814655.1"/>
    </source>
</evidence>